<keyword evidence="2" id="KW-1185">Reference proteome</keyword>
<name>A0A0L7RES6_9HYME</name>
<evidence type="ECO:0000313" key="1">
    <source>
        <dbReference type="EMBL" id="KOC69246.1"/>
    </source>
</evidence>
<proteinExistence type="predicted"/>
<reference evidence="1 2" key="1">
    <citation type="submission" date="2015-07" db="EMBL/GenBank/DDBJ databases">
        <title>The genome of Habropoda laboriosa.</title>
        <authorList>
            <person name="Pan H."/>
            <person name="Kapheim K."/>
        </authorList>
    </citation>
    <scope>NUCLEOTIDE SEQUENCE [LARGE SCALE GENOMIC DNA]</scope>
    <source>
        <strain evidence="1">0110345459</strain>
    </source>
</reference>
<accession>A0A0L7RES6</accession>
<gene>
    <name evidence="1" type="ORF">WH47_05909</name>
</gene>
<organism evidence="1 2">
    <name type="scientific">Habropoda laboriosa</name>
    <dbReference type="NCBI Taxonomy" id="597456"/>
    <lineage>
        <taxon>Eukaryota</taxon>
        <taxon>Metazoa</taxon>
        <taxon>Ecdysozoa</taxon>
        <taxon>Arthropoda</taxon>
        <taxon>Hexapoda</taxon>
        <taxon>Insecta</taxon>
        <taxon>Pterygota</taxon>
        <taxon>Neoptera</taxon>
        <taxon>Endopterygota</taxon>
        <taxon>Hymenoptera</taxon>
        <taxon>Apocrita</taxon>
        <taxon>Aculeata</taxon>
        <taxon>Apoidea</taxon>
        <taxon>Anthophila</taxon>
        <taxon>Apidae</taxon>
        <taxon>Habropoda</taxon>
    </lineage>
</organism>
<dbReference type="AlphaFoldDB" id="A0A0L7RES6"/>
<evidence type="ECO:0000313" key="2">
    <source>
        <dbReference type="Proteomes" id="UP000053825"/>
    </source>
</evidence>
<dbReference type="PANTHER" id="PTHR47326:SF1">
    <property type="entry name" value="HTH PSQ-TYPE DOMAIN-CONTAINING PROTEIN"/>
    <property type="match status" value="1"/>
</dbReference>
<sequence length="87" mass="10475">LNEMFLNRWIEQGRHIEFQPRSSDLTLLDFFLWGYLKNKVYTEECITTNDLKQKKQLSVEMLQRVEGSFRDRENHCTHAEGHPFVKC</sequence>
<feature type="non-terminal residue" evidence="1">
    <location>
        <position position="1"/>
    </location>
</feature>
<dbReference type="EMBL" id="KQ414609">
    <property type="protein sequence ID" value="KOC69246.1"/>
    <property type="molecule type" value="Genomic_DNA"/>
</dbReference>
<dbReference type="Proteomes" id="UP000053825">
    <property type="component" value="Unassembled WGS sequence"/>
</dbReference>
<dbReference type="STRING" id="597456.A0A0L7RES6"/>
<evidence type="ECO:0008006" key="3">
    <source>
        <dbReference type="Google" id="ProtNLM"/>
    </source>
</evidence>
<dbReference type="Gene3D" id="3.30.420.10">
    <property type="entry name" value="Ribonuclease H-like superfamily/Ribonuclease H"/>
    <property type="match status" value="1"/>
</dbReference>
<protein>
    <recommendedName>
        <fullName evidence="3">Histone-lysine N-methyltransferase SETMAR</fullName>
    </recommendedName>
</protein>
<dbReference type="GO" id="GO:0003676">
    <property type="term" value="F:nucleic acid binding"/>
    <property type="evidence" value="ECO:0007669"/>
    <property type="project" value="InterPro"/>
</dbReference>
<dbReference type="PANTHER" id="PTHR47326">
    <property type="entry name" value="TRANSPOSABLE ELEMENT TC3 TRANSPOSASE-LIKE PROTEIN"/>
    <property type="match status" value="1"/>
</dbReference>
<dbReference type="InterPro" id="IPR036397">
    <property type="entry name" value="RNaseH_sf"/>
</dbReference>